<keyword evidence="1" id="KW-0472">Membrane</keyword>
<protein>
    <recommendedName>
        <fullName evidence="1">Putative membrane protein insertion efficiency factor</fullName>
    </recommendedName>
</protein>
<dbReference type="SMART" id="SM01234">
    <property type="entry name" value="Haemolytic"/>
    <property type="match status" value="1"/>
</dbReference>
<dbReference type="HAMAP" id="MF_00386">
    <property type="entry name" value="UPF0161_YidD"/>
    <property type="match status" value="1"/>
</dbReference>
<accession>A0ABV9Z1S2</accession>
<sequence>MMKHLLLAPIWVYRNAISPVIGPRCRYEPTCSTFAVEAIERHGAWAGGWMTTARLCRCHPLGPAGIDPVPEQLPVNGRWYMPWRYGRWTGRHMAYRTDRRAQRASSR</sequence>
<organism evidence="2 3">
    <name type="scientific">Flaviflagellibacter deserti</name>
    <dbReference type="NCBI Taxonomy" id="2267266"/>
    <lineage>
        <taxon>Bacteria</taxon>
        <taxon>Pseudomonadati</taxon>
        <taxon>Pseudomonadota</taxon>
        <taxon>Alphaproteobacteria</taxon>
        <taxon>Hyphomicrobiales</taxon>
        <taxon>Flaviflagellibacter</taxon>
    </lineage>
</organism>
<dbReference type="EMBL" id="JBHSJF010000006">
    <property type="protein sequence ID" value="MFC5068102.1"/>
    <property type="molecule type" value="Genomic_DNA"/>
</dbReference>
<dbReference type="NCBIfam" id="TIGR00278">
    <property type="entry name" value="membrane protein insertion efficiency factor YidD"/>
    <property type="match status" value="1"/>
</dbReference>
<keyword evidence="3" id="KW-1185">Reference proteome</keyword>
<dbReference type="Proteomes" id="UP001595796">
    <property type="component" value="Unassembled WGS sequence"/>
</dbReference>
<dbReference type="PANTHER" id="PTHR33383">
    <property type="entry name" value="MEMBRANE PROTEIN INSERTION EFFICIENCY FACTOR-RELATED"/>
    <property type="match status" value="1"/>
</dbReference>
<dbReference type="Pfam" id="PF01809">
    <property type="entry name" value="YidD"/>
    <property type="match status" value="1"/>
</dbReference>
<keyword evidence="1" id="KW-1003">Cell membrane</keyword>
<dbReference type="PANTHER" id="PTHR33383:SF1">
    <property type="entry name" value="MEMBRANE PROTEIN INSERTION EFFICIENCY FACTOR-RELATED"/>
    <property type="match status" value="1"/>
</dbReference>
<comment type="caution">
    <text evidence="2">The sequence shown here is derived from an EMBL/GenBank/DDBJ whole genome shotgun (WGS) entry which is preliminary data.</text>
</comment>
<evidence type="ECO:0000256" key="1">
    <source>
        <dbReference type="HAMAP-Rule" id="MF_00386"/>
    </source>
</evidence>
<evidence type="ECO:0000313" key="3">
    <source>
        <dbReference type="Proteomes" id="UP001595796"/>
    </source>
</evidence>
<name>A0ABV9Z1S2_9HYPH</name>
<comment type="function">
    <text evidence="1">Could be involved in insertion of integral membrane proteins into the membrane.</text>
</comment>
<dbReference type="InterPro" id="IPR002696">
    <property type="entry name" value="Membr_insert_effic_factor_YidD"/>
</dbReference>
<comment type="subcellular location">
    <subcellularLocation>
        <location evidence="1">Cell membrane</location>
        <topology evidence="1">Peripheral membrane protein</topology>
        <orientation evidence="1">Cytoplasmic side</orientation>
    </subcellularLocation>
</comment>
<reference evidence="3" key="1">
    <citation type="journal article" date="2019" name="Int. J. Syst. Evol. Microbiol.">
        <title>The Global Catalogue of Microorganisms (GCM) 10K type strain sequencing project: providing services to taxonomists for standard genome sequencing and annotation.</title>
        <authorList>
            <consortium name="The Broad Institute Genomics Platform"/>
            <consortium name="The Broad Institute Genome Sequencing Center for Infectious Disease"/>
            <person name="Wu L."/>
            <person name="Ma J."/>
        </authorList>
    </citation>
    <scope>NUCLEOTIDE SEQUENCE [LARGE SCALE GENOMIC DNA]</scope>
    <source>
        <strain evidence="3">CGMCC 1.16444</strain>
    </source>
</reference>
<dbReference type="RefSeq" id="WP_379770320.1">
    <property type="nucleotide sequence ID" value="NZ_JBHSJF010000006.1"/>
</dbReference>
<gene>
    <name evidence="2" type="primary">yidD</name>
    <name evidence="2" type="ORF">ACFPFW_08740</name>
</gene>
<comment type="similarity">
    <text evidence="1">Belongs to the UPF0161 family.</text>
</comment>
<evidence type="ECO:0000313" key="2">
    <source>
        <dbReference type="EMBL" id="MFC5068102.1"/>
    </source>
</evidence>
<proteinExistence type="inferred from homology"/>